<dbReference type="Proteomes" id="UP001596106">
    <property type="component" value="Unassembled WGS sequence"/>
</dbReference>
<keyword evidence="8" id="KW-1185">Reference proteome</keyword>
<dbReference type="PANTHER" id="PTHR48073">
    <property type="entry name" value="O-SUCCINYLBENZOATE SYNTHASE-RELATED"/>
    <property type="match status" value="1"/>
</dbReference>
<evidence type="ECO:0000313" key="8">
    <source>
        <dbReference type="Proteomes" id="UP001596106"/>
    </source>
</evidence>
<dbReference type="SUPFAM" id="SSF54826">
    <property type="entry name" value="Enolase N-terminal domain-like"/>
    <property type="match status" value="1"/>
</dbReference>
<evidence type="ECO:0000256" key="5">
    <source>
        <dbReference type="RuleBase" id="RU366006"/>
    </source>
</evidence>
<name>A0ABW0IH23_9BACT</name>
<organism evidence="7 8">
    <name type="scientific">Larkinella bovis</name>
    <dbReference type="NCBI Taxonomy" id="683041"/>
    <lineage>
        <taxon>Bacteria</taxon>
        <taxon>Pseudomonadati</taxon>
        <taxon>Bacteroidota</taxon>
        <taxon>Cytophagia</taxon>
        <taxon>Cytophagales</taxon>
        <taxon>Spirosomataceae</taxon>
        <taxon>Larkinella</taxon>
    </lineage>
</organism>
<accession>A0ABW0IH23</accession>
<dbReference type="SFLD" id="SFLDG00180">
    <property type="entry name" value="muconate_cycloisomerase"/>
    <property type="match status" value="1"/>
</dbReference>
<sequence>MQIKSIRAYRRDLALTKPYTIAYQTISTVENIFLTIELANGILGVGAANPSPEVVGESPDQAFANLQRDAIQQFVGRDVRHTFQLIDEARQLFPDAPGTLAAFDIALHDAFGQFLGIPVVELYGQKIKALPTSVTIGIMNIAETLEAAQAYLQQGFRVLKVKTGLDVTEDIGRIRTLREQVGPDLLLRVDANQGYTADQLTQFIGQTADANVELIEQPLPVGTEEEVRTLPLLLRQHLAADESLKNGETALQLAREPQPFGIFNIKLMKCGGIRGSFDIATVARLSGIELFWGCNDESIVSITAALHAAFACPNTRYIDLDGSFDLAEDVVKGGFIVEDGLMRPTGLPGLGLTDLSL</sequence>
<dbReference type="SMART" id="SM00922">
    <property type="entry name" value="MR_MLE"/>
    <property type="match status" value="1"/>
</dbReference>
<dbReference type="Gene3D" id="3.20.20.120">
    <property type="entry name" value="Enolase-like C-terminal domain"/>
    <property type="match status" value="1"/>
</dbReference>
<dbReference type="EMBL" id="JBHSMA010000015">
    <property type="protein sequence ID" value="MFC5412799.1"/>
    <property type="molecule type" value="Genomic_DNA"/>
</dbReference>
<dbReference type="RefSeq" id="WP_379850679.1">
    <property type="nucleotide sequence ID" value="NZ_JBHSMA010000015.1"/>
</dbReference>
<dbReference type="SFLD" id="SFLDF00009">
    <property type="entry name" value="o-succinylbenzoate_synthase"/>
    <property type="match status" value="1"/>
</dbReference>
<evidence type="ECO:0000256" key="3">
    <source>
        <dbReference type="ARBA" id="ARBA00022842"/>
    </source>
</evidence>
<gene>
    <name evidence="7" type="ORF">ACFPMF_25970</name>
</gene>
<comment type="cofactor">
    <cofactor evidence="5">
        <name>Mg(2+)</name>
        <dbReference type="ChEBI" id="CHEBI:18420"/>
    </cofactor>
    <text evidence="5">Binds 1 Mg(2+) ion per subunit.</text>
</comment>
<keyword evidence="4 5" id="KW-0413">Isomerase</keyword>
<dbReference type="InterPro" id="IPR013342">
    <property type="entry name" value="Mandelate_racemase_C"/>
</dbReference>
<evidence type="ECO:0000259" key="6">
    <source>
        <dbReference type="SMART" id="SM00922"/>
    </source>
</evidence>
<proteinExistence type="inferred from homology"/>
<comment type="caution">
    <text evidence="7">The sequence shown here is derived from an EMBL/GenBank/DDBJ whole genome shotgun (WGS) entry which is preliminary data.</text>
</comment>
<dbReference type="InterPro" id="IPR036849">
    <property type="entry name" value="Enolase-like_C_sf"/>
</dbReference>
<dbReference type="InterPro" id="IPR034603">
    <property type="entry name" value="Dipeptide_epimerase"/>
</dbReference>
<dbReference type="SUPFAM" id="SSF51604">
    <property type="entry name" value="Enolase C-terminal domain-like"/>
    <property type="match status" value="1"/>
</dbReference>
<dbReference type="InterPro" id="IPR013341">
    <property type="entry name" value="Mandelate_racemase_N_dom"/>
</dbReference>
<feature type="domain" description="Mandelate racemase/muconate lactonizing enzyme C-terminal" evidence="6">
    <location>
        <begin position="141"/>
        <end position="240"/>
    </location>
</feature>
<keyword evidence="3 5" id="KW-0460">Magnesium</keyword>
<dbReference type="CDD" id="cd03319">
    <property type="entry name" value="L-Ala-DL-Glu_epimerase"/>
    <property type="match status" value="1"/>
</dbReference>
<evidence type="ECO:0000256" key="2">
    <source>
        <dbReference type="ARBA" id="ARBA00022723"/>
    </source>
</evidence>
<dbReference type="Gene3D" id="3.30.390.10">
    <property type="entry name" value="Enolase-like, N-terminal domain"/>
    <property type="match status" value="1"/>
</dbReference>
<comment type="similarity">
    <text evidence="1 5">Belongs to the mandelate racemase/muconate lactonizing enzyme family.</text>
</comment>
<dbReference type="Pfam" id="PF02746">
    <property type="entry name" value="MR_MLE_N"/>
    <property type="match status" value="1"/>
</dbReference>
<dbReference type="InterPro" id="IPR029065">
    <property type="entry name" value="Enolase_C-like"/>
</dbReference>
<evidence type="ECO:0000256" key="4">
    <source>
        <dbReference type="ARBA" id="ARBA00023235"/>
    </source>
</evidence>
<protein>
    <recommendedName>
        <fullName evidence="5">Dipeptide epimerase</fullName>
        <ecNumber evidence="5">5.1.1.-</ecNumber>
    </recommendedName>
</protein>
<evidence type="ECO:0000313" key="7">
    <source>
        <dbReference type="EMBL" id="MFC5412799.1"/>
    </source>
</evidence>
<dbReference type="EC" id="5.1.1.-" evidence="5"/>
<dbReference type="PANTHER" id="PTHR48073:SF2">
    <property type="entry name" value="O-SUCCINYLBENZOATE SYNTHASE"/>
    <property type="match status" value="1"/>
</dbReference>
<dbReference type="Pfam" id="PF13378">
    <property type="entry name" value="MR_MLE_C"/>
    <property type="match status" value="1"/>
</dbReference>
<keyword evidence="2 5" id="KW-0479">Metal-binding</keyword>
<evidence type="ECO:0000256" key="1">
    <source>
        <dbReference type="ARBA" id="ARBA00008031"/>
    </source>
</evidence>
<dbReference type="SFLD" id="SFLDS00001">
    <property type="entry name" value="Enolase"/>
    <property type="match status" value="1"/>
</dbReference>
<dbReference type="InterPro" id="IPR029017">
    <property type="entry name" value="Enolase-like_N"/>
</dbReference>
<reference evidence="8" key="1">
    <citation type="journal article" date="2019" name="Int. J. Syst. Evol. Microbiol.">
        <title>The Global Catalogue of Microorganisms (GCM) 10K type strain sequencing project: providing services to taxonomists for standard genome sequencing and annotation.</title>
        <authorList>
            <consortium name="The Broad Institute Genomics Platform"/>
            <consortium name="The Broad Institute Genome Sequencing Center for Infectious Disease"/>
            <person name="Wu L."/>
            <person name="Ma J."/>
        </authorList>
    </citation>
    <scope>NUCLEOTIDE SEQUENCE [LARGE SCALE GENOMIC DNA]</scope>
    <source>
        <strain evidence="8">CCUG 55250</strain>
    </source>
</reference>